<accession>T1A1C4</accession>
<dbReference type="Gene3D" id="3.40.50.300">
    <property type="entry name" value="P-loop containing nucleotide triphosphate hydrolases"/>
    <property type="match status" value="1"/>
</dbReference>
<gene>
    <name evidence="1" type="ORF">B1B_16858</name>
</gene>
<comment type="caution">
    <text evidence="1">The sequence shown here is derived from an EMBL/GenBank/DDBJ whole genome shotgun (WGS) entry which is preliminary data.</text>
</comment>
<proteinExistence type="predicted"/>
<feature type="non-terminal residue" evidence="1">
    <location>
        <position position="1"/>
    </location>
</feature>
<name>T1A1C4_9ZZZZ</name>
<feature type="non-terminal residue" evidence="1">
    <location>
        <position position="152"/>
    </location>
</feature>
<dbReference type="EMBL" id="AUZY01011242">
    <property type="protein sequence ID" value="EQD35605.1"/>
    <property type="molecule type" value="Genomic_DNA"/>
</dbReference>
<dbReference type="InterPro" id="IPR027417">
    <property type="entry name" value="P-loop_NTPase"/>
</dbReference>
<evidence type="ECO:0000313" key="1">
    <source>
        <dbReference type="EMBL" id="EQD35605.1"/>
    </source>
</evidence>
<sequence>GIKRIKPVLVLGDTIMRLGLGIDQIDNAQQAMLGLELEELAAEAGCLFLTIGHTNQASTKEALSWRLHYLSRAGGNGLPGVLRYCFAVTRIHRADVQKNGELEGMFSPEEVSFRKLIACGVSKGNEIPTASWTNNRPAFFEIMPSGEIMMLD</sequence>
<organism evidence="1">
    <name type="scientific">mine drainage metagenome</name>
    <dbReference type="NCBI Taxonomy" id="410659"/>
    <lineage>
        <taxon>unclassified sequences</taxon>
        <taxon>metagenomes</taxon>
        <taxon>ecological metagenomes</taxon>
    </lineage>
</organism>
<reference evidence="1" key="2">
    <citation type="journal article" date="2014" name="ISME J.">
        <title>Microbial stratification in low pH oxic and suboxic macroscopic growths along an acid mine drainage.</title>
        <authorList>
            <person name="Mendez-Garcia C."/>
            <person name="Mesa V."/>
            <person name="Sprenger R.R."/>
            <person name="Richter M."/>
            <person name="Diez M.S."/>
            <person name="Solano J."/>
            <person name="Bargiela R."/>
            <person name="Golyshina O.V."/>
            <person name="Manteca A."/>
            <person name="Ramos J.L."/>
            <person name="Gallego J.R."/>
            <person name="Llorente I."/>
            <person name="Martins Dos Santos V.A."/>
            <person name="Jensen O.N."/>
            <person name="Pelaez A.I."/>
            <person name="Sanchez J."/>
            <person name="Ferrer M."/>
        </authorList>
    </citation>
    <scope>NUCLEOTIDE SEQUENCE</scope>
</reference>
<reference evidence="1" key="1">
    <citation type="submission" date="2013-08" db="EMBL/GenBank/DDBJ databases">
        <authorList>
            <person name="Mendez C."/>
            <person name="Richter M."/>
            <person name="Ferrer M."/>
            <person name="Sanchez J."/>
        </authorList>
    </citation>
    <scope>NUCLEOTIDE SEQUENCE</scope>
</reference>
<dbReference type="AlphaFoldDB" id="T1A1C4"/>
<protein>
    <submittedName>
        <fullName evidence="1">Uncharacterized protein</fullName>
    </submittedName>
</protein>